<dbReference type="InterPro" id="IPR011990">
    <property type="entry name" value="TPR-like_helical_dom_sf"/>
</dbReference>
<protein>
    <submittedName>
        <fullName evidence="4">Uncharacterized protein</fullName>
    </submittedName>
</protein>
<dbReference type="AlphaFoldDB" id="A0A914YC86"/>
<dbReference type="SUPFAM" id="SSF48452">
    <property type="entry name" value="TPR-like"/>
    <property type="match status" value="1"/>
</dbReference>
<dbReference type="WBParaSite" id="PSU_v2.g16365.t1">
    <property type="protein sequence ID" value="PSU_v2.g16365.t1"/>
    <property type="gene ID" value="PSU_v2.g16365"/>
</dbReference>
<organism evidence="3 4">
    <name type="scientific">Panagrolaimus superbus</name>
    <dbReference type="NCBI Taxonomy" id="310955"/>
    <lineage>
        <taxon>Eukaryota</taxon>
        <taxon>Metazoa</taxon>
        <taxon>Ecdysozoa</taxon>
        <taxon>Nematoda</taxon>
        <taxon>Chromadorea</taxon>
        <taxon>Rhabditida</taxon>
        <taxon>Tylenchina</taxon>
        <taxon>Panagrolaimomorpha</taxon>
        <taxon>Panagrolaimoidea</taxon>
        <taxon>Panagrolaimidae</taxon>
        <taxon>Panagrolaimus</taxon>
    </lineage>
</organism>
<dbReference type="Gene3D" id="1.25.40.10">
    <property type="entry name" value="Tetratricopeptide repeat domain"/>
    <property type="match status" value="1"/>
</dbReference>
<feature type="repeat" description="TPR" evidence="1">
    <location>
        <begin position="780"/>
        <end position="813"/>
    </location>
</feature>
<evidence type="ECO:0000313" key="4">
    <source>
        <dbReference type="WBParaSite" id="PSU_v2.g16365.t1"/>
    </source>
</evidence>
<keyword evidence="3" id="KW-1185">Reference proteome</keyword>
<evidence type="ECO:0000313" key="3">
    <source>
        <dbReference type="Proteomes" id="UP000887577"/>
    </source>
</evidence>
<sequence>MSDTLMSTFNRIDDGILETFEKDFLPDNAAYKTKHEFPKSFINENVAALTFDSHFVKEKSINDVQFDVSNHVESSIRPTTKCFAPLDESIMRNSYYDHSAGFKDYDKLAKRKRKPDFLYYGLVPKGLFRDIISTFEPLQKSETDMKKLILEFKEFLAQPDNIPWQLNYEYATDKIVEDDGWDIKQLDQINNLRKVFLDDRCAENKELNFVFQGLASKLKVDAEGMCSIIKDDFHGGINFLNAVAPLDPEKLNPYLCSPLTQKYTAPANVPREPCSAIYPLHPGRKILTPKLMATPEIKEVKSGLPFELKPPRLPFECPRVVQEYTNHLVIRIALNRYIFNNDDSFAHFILYKLLDARPDTFYAQEAFRILIYPARSMSHKEIQTLVKIANDYQCFDASLHYLLAMDYFREKNFNGMEEEISNWCFSLRYFAMNKFYHPFPETAETEKSTFKENNESVFSGERKSIVLTSCLYLLALNYQKTREHLKQLRMPDYEDEELLHWAFSLDAQAQIGQVNPYAQRAITFFDKSSDFFHMSSFETMQDLETLVDYFKTRLDNAKDGDSAIPEVVKELNFRFLMIQYIHLQHHTLSSKEHHVKGIHEIYKSLSSVPYYESKTRKLERLTKTLMRSYYLSIGKKGCGPQLSLVPEPQLTGDSHEGYTVEGTIIDNILNAYEMAYAGKFDVALNVIDKLESANMNGVVGYHNITIAKSCIKYDKSFFENTRAVCDKNLSTLHEACPLEALFRDIPYQILYGEINISMIRRLYQVLGRSKSIEVLPSTQIRCYIALAQIFIELEKYRNAIDELSKALELSTKLNLLLFVSMINRRLAIVYTCMNEIPEAYKLLEKCKVAQLNVNIPSLEAGMIYFTKYIIHRKANQLGNVKGIQILPDYALIEYLTKATKLLKPFTLIYKWLLVEEFDFLLSRFSHTHSGPYKSPSDEAEAIFVRRHKEDFEERFSHEFDLKNFSFGLSSSDWTKMATEHKRMYSLPIHLI</sequence>
<evidence type="ECO:0000256" key="1">
    <source>
        <dbReference type="PROSITE-ProRule" id="PRU00339"/>
    </source>
</evidence>
<feature type="coiled-coil region" evidence="2">
    <location>
        <begin position="786"/>
        <end position="813"/>
    </location>
</feature>
<name>A0A914YC86_9BILA</name>
<accession>A0A914YC86</accession>
<keyword evidence="1" id="KW-0802">TPR repeat</keyword>
<evidence type="ECO:0000256" key="2">
    <source>
        <dbReference type="SAM" id="Coils"/>
    </source>
</evidence>
<dbReference type="PROSITE" id="PS50005">
    <property type="entry name" value="TPR"/>
    <property type="match status" value="1"/>
</dbReference>
<keyword evidence="2" id="KW-0175">Coiled coil</keyword>
<dbReference type="Proteomes" id="UP000887577">
    <property type="component" value="Unplaced"/>
</dbReference>
<proteinExistence type="predicted"/>
<reference evidence="4" key="1">
    <citation type="submission" date="2022-11" db="UniProtKB">
        <authorList>
            <consortium name="WormBaseParasite"/>
        </authorList>
    </citation>
    <scope>IDENTIFICATION</scope>
</reference>
<dbReference type="InterPro" id="IPR019734">
    <property type="entry name" value="TPR_rpt"/>
</dbReference>